<name>A0AAD5XLI1_9FUNG</name>
<feature type="compositionally biased region" description="Polar residues" evidence="1">
    <location>
        <begin position="436"/>
        <end position="464"/>
    </location>
</feature>
<dbReference type="EMBL" id="JADGJH010000142">
    <property type="protein sequence ID" value="KAJ3136338.1"/>
    <property type="molecule type" value="Genomic_DNA"/>
</dbReference>
<feature type="region of interest" description="Disordered" evidence="1">
    <location>
        <begin position="402"/>
        <end position="422"/>
    </location>
</feature>
<dbReference type="Proteomes" id="UP001211907">
    <property type="component" value="Unassembled WGS sequence"/>
</dbReference>
<reference evidence="2" key="1">
    <citation type="submission" date="2020-05" db="EMBL/GenBank/DDBJ databases">
        <title>Phylogenomic resolution of chytrid fungi.</title>
        <authorList>
            <person name="Stajich J.E."/>
            <person name="Amses K."/>
            <person name="Simmons R."/>
            <person name="Seto K."/>
            <person name="Myers J."/>
            <person name="Bonds A."/>
            <person name="Quandt C.A."/>
            <person name="Barry K."/>
            <person name="Liu P."/>
            <person name="Grigoriev I."/>
            <person name="Longcore J.E."/>
            <person name="James T.Y."/>
        </authorList>
    </citation>
    <scope>NUCLEOTIDE SEQUENCE</scope>
    <source>
        <strain evidence="2">JEL0513</strain>
    </source>
</reference>
<evidence type="ECO:0000313" key="2">
    <source>
        <dbReference type="EMBL" id="KAJ3136338.1"/>
    </source>
</evidence>
<accession>A0AAD5XLI1</accession>
<organism evidence="2 3">
    <name type="scientific">Physocladia obscura</name>
    <dbReference type="NCBI Taxonomy" id="109957"/>
    <lineage>
        <taxon>Eukaryota</taxon>
        <taxon>Fungi</taxon>
        <taxon>Fungi incertae sedis</taxon>
        <taxon>Chytridiomycota</taxon>
        <taxon>Chytridiomycota incertae sedis</taxon>
        <taxon>Chytridiomycetes</taxon>
        <taxon>Chytridiales</taxon>
        <taxon>Chytriomycetaceae</taxon>
        <taxon>Physocladia</taxon>
    </lineage>
</organism>
<keyword evidence="3" id="KW-1185">Reference proteome</keyword>
<feature type="region of interest" description="Disordered" evidence="1">
    <location>
        <begin position="487"/>
        <end position="513"/>
    </location>
</feature>
<dbReference type="AlphaFoldDB" id="A0AAD5XLI1"/>
<comment type="caution">
    <text evidence="2">The sequence shown here is derived from an EMBL/GenBank/DDBJ whole genome shotgun (WGS) entry which is preliminary data.</text>
</comment>
<evidence type="ECO:0000313" key="3">
    <source>
        <dbReference type="Proteomes" id="UP001211907"/>
    </source>
</evidence>
<feature type="compositionally biased region" description="Polar residues" evidence="1">
    <location>
        <begin position="487"/>
        <end position="502"/>
    </location>
</feature>
<feature type="compositionally biased region" description="Low complexity" evidence="1">
    <location>
        <begin position="746"/>
        <end position="756"/>
    </location>
</feature>
<evidence type="ECO:0000256" key="1">
    <source>
        <dbReference type="SAM" id="MobiDB-lite"/>
    </source>
</evidence>
<gene>
    <name evidence="2" type="ORF">HK100_001879</name>
</gene>
<sequence length="1046" mass="111769">MLLEQNKYVRGLALGLVALAAVVIVARVAAVVVMPAKAKPSKKSKHNKKRASSKLHISSNTSIVTRTTTAITTANTANTATTVSPLASASTSAAASLADAQPGTPLLVRYNSSSFRFPASIENKSPNASKKNIATAAQAGASAIFSVKSFHTTNSDGQKEIPYEKLAETVVQVAISTPSSSVRIGSILMTDPIKSASFVVSPANTVTDCVKEPLRSPSRKNSEASSSQPRYGLDFHDVGTLATIVAINGSAIFSNLSETKVSEVTEEENVRGRLKCAVSFNSMKEKSPQISALACLPLSAITEISITSASRSVSPSKKFSILSKIPVPQTISILPQSVDREKAPEPAVTSHSPVRTSVLPTLPEPVANRQEKTVKVIARAKSPESTKKVLSSIATVTETKILESSGQPKVRQSPSEQTSKVKKAEYAIMKSKSLDTVLSSTVPKSSEPSALRSNTPETTRSPQIAATPLVKKVQGLQQVITPEASLNSAYQSPSTSPAQVYSGSKYPVDGEKSTEQTSTVAAYRSKSPQLSIPGSVSNTSIACALSPSSVNRLNSPTEITASFVAPKRNSEDFVASTIPVVKKKSSELHVNAKEFVPTVSLDSDAPAVSTTLRVTAQEFVPFNFSTTEESSPTSSSTSLRATAIEFTPGEYGDDETYTNDEEYMSPPFLGGDPTEAYNPYASTSSTGSTIDGYYGDYGNNMIDPNVAIWDPISGTYVYVDGYGYDSEYIPPNSGIQITGSSEYVNNNGGVSNSSRRGSTRGGKGFRSGNGQKRQGNGTGNGNRKKSGSGYGSNGSGAPSGPTLADFIKVDKKKGVVVAVADTVKAPKIQANLVKCDRVGCENSLYDLGFIFMRLPKDCIGKNRKKMSYFVETRPTSPDARAIEKKGKRQHQTKHGLGTGHNESEDIWNYGYKALFTSTNAADFIVQKPDPRAKPQRPIKNGLLGAGTDHISFLDFEDAEIIFRRRLGLSVKDVVNEKDVEKVRLTSTQRQDYTVDGFVVDDTVFLKKTAGRPTKPNDECEPFATLQKNVVMAVAHAEIDKATRLEE</sequence>
<feature type="region of interest" description="Disordered" evidence="1">
    <location>
        <begin position="746"/>
        <end position="797"/>
    </location>
</feature>
<proteinExistence type="predicted"/>
<feature type="region of interest" description="Disordered" evidence="1">
    <location>
        <begin position="877"/>
        <end position="899"/>
    </location>
</feature>
<protein>
    <submittedName>
        <fullName evidence="2">Uncharacterized protein</fullName>
    </submittedName>
</protein>
<feature type="compositionally biased region" description="Polar residues" evidence="1">
    <location>
        <begin position="402"/>
        <end position="418"/>
    </location>
</feature>
<feature type="region of interest" description="Disordered" evidence="1">
    <location>
        <begin position="436"/>
        <end position="466"/>
    </location>
</feature>